<evidence type="ECO:0000256" key="1">
    <source>
        <dbReference type="SAM" id="SignalP"/>
    </source>
</evidence>
<gene>
    <name evidence="2" type="ORF">DdX_11730</name>
</gene>
<proteinExistence type="predicted"/>
<accession>A0AAD4MXM4</accession>
<reference evidence="2" key="1">
    <citation type="submission" date="2022-01" db="EMBL/GenBank/DDBJ databases">
        <title>Genome Sequence Resource for Two Populations of Ditylenchus destructor, the Migratory Endoparasitic Phytonematode.</title>
        <authorList>
            <person name="Zhang H."/>
            <person name="Lin R."/>
            <person name="Xie B."/>
        </authorList>
    </citation>
    <scope>NUCLEOTIDE SEQUENCE</scope>
    <source>
        <strain evidence="2">BazhouSP</strain>
    </source>
</reference>
<keyword evidence="3" id="KW-1185">Reference proteome</keyword>
<dbReference type="Proteomes" id="UP001201812">
    <property type="component" value="Unassembled WGS sequence"/>
</dbReference>
<organism evidence="2 3">
    <name type="scientific">Ditylenchus destructor</name>
    <dbReference type="NCBI Taxonomy" id="166010"/>
    <lineage>
        <taxon>Eukaryota</taxon>
        <taxon>Metazoa</taxon>
        <taxon>Ecdysozoa</taxon>
        <taxon>Nematoda</taxon>
        <taxon>Chromadorea</taxon>
        <taxon>Rhabditida</taxon>
        <taxon>Tylenchina</taxon>
        <taxon>Tylenchomorpha</taxon>
        <taxon>Sphaerularioidea</taxon>
        <taxon>Anguinidae</taxon>
        <taxon>Anguininae</taxon>
        <taxon>Ditylenchus</taxon>
    </lineage>
</organism>
<evidence type="ECO:0000313" key="2">
    <source>
        <dbReference type="EMBL" id="KAI1708654.1"/>
    </source>
</evidence>
<evidence type="ECO:0000313" key="3">
    <source>
        <dbReference type="Proteomes" id="UP001201812"/>
    </source>
</evidence>
<dbReference type="EMBL" id="JAKKPZ010000034">
    <property type="protein sequence ID" value="KAI1708654.1"/>
    <property type="molecule type" value="Genomic_DNA"/>
</dbReference>
<sequence length="215" mass="23672">MSCKIYSILFLVCLFAVGSIAPGVAENKEVSTLVDNFCDDDEIVSQIVAYSKKIGKGVSETGIVKFLEDHVLWHEGLTVQQRGNLLFHMALHALKPQLDKFLQAYPGSSKLPSMFPGMASMAETAGINGEIVISHGMKNVSDEEKQIKKFGEDMVVKMQEIIKSSAGVSHQSKSDDVWAKMIARVKVVAQETKKAYDNGKKAGNSWTGWFTSLFH</sequence>
<protein>
    <submittedName>
        <fullName evidence="2">Uncharacterized protein</fullName>
    </submittedName>
</protein>
<keyword evidence="1" id="KW-0732">Signal</keyword>
<feature type="chain" id="PRO_5042089086" evidence="1">
    <location>
        <begin position="26"/>
        <end position="215"/>
    </location>
</feature>
<comment type="caution">
    <text evidence="2">The sequence shown here is derived from an EMBL/GenBank/DDBJ whole genome shotgun (WGS) entry which is preliminary data.</text>
</comment>
<name>A0AAD4MXM4_9BILA</name>
<feature type="signal peptide" evidence="1">
    <location>
        <begin position="1"/>
        <end position="25"/>
    </location>
</feature>
<dbReference type="AlphaFoldDB" id="A0AAD4MXM4"/>